<dbReference type="CDD" id="cd03048">
    <property type="entry name" value="GST_N_Ure2p_like"/>
    <property type="match status" value="1"/>
</dbReference>
<dbReference type="Pfam" id="PF13409">
    <property type="entry name" value="GST_N_2"/>
    <property type="match status" value="1"/>
</dbReference>
<evidence type="ECO:0000259" key="2">
    <source>
        <dbReference type="PROSITE" id="PS50405"/>
    </source>
</evidence>
<dbReference type="PANTHER" id="PTHR44051">
    <property type="entry name" value="GLUTATHIONE S-TRANSFERASE-RELATED"/>
    <property type="match status" value="1"/>
</dbReference>
<dbReference type="SFLD" id="SFLDS00019">
    <property type="entry name" value="Glutathione_Transferase_(cytos"/>
    <property type="match status" value="1"/>
</dbReference>
<sequence length="234" mass="26279">MIDFHFFPSPNTWKVAIMLEECGLPYRLVPVDITADAQFAPEFLRISPNNRVPAIVDHTAPDGSQPVFESGAILLYLAEKTGRFLSPSGPARVAAQEWLMWQMGGLGPMAGQAHHFRRYAPAGNDYAVDRYTRECARLYRVLDARLAGRSWIADDYSVADMACWGWVWFHRLHGQDLGDFPQIGRWFTAMSARPAVQRAQALGHDLVSPAFARVLQQPAYDEDPLFAADTTRVK</sequence>
<dbReference type="SFLD" id="SFLDG00358">
    <property type="entry name" value="Main_(cytGST)"/>
    <property type="match status" value="1"/>
</dbReference>
<dbReference type="PROSITE" id="PS50405">
    <property type="entry name" value="GST_CTER"/>
    <property type="match status" value="1"/>
</dbReference>
<dbReference type="Gene3D" id="1.20.1050.10">
    <property type="match status" value="1"/>
</dbReference>
<name>A0ABT6CDM6_9SPHN</name>
<keyword evidence="4" id="KW-1185">Reference proteome</keyword>
<dbReference type="InterPro" id="IPR004045">
    <property type="entry name" value="Glutathione_S-Trfase_N"/>
</dbReference>
<protein>
    <submittedName>
        <fullName evidence="3">Glutathione S-transferase N-terminal domain-containing protein</fullName>
    </submittedName>
</protein>
<dbReference type="PANTHER" id="PTHR44051:SF19">
    <property type="entry name" value="DISULFIDE-BOND OXIDOREDUCTASE YFCG"/>
    <property type="match status" value="1"/>
</dbReference>
<reference evidence="3 4" key="1">
    <citation type="submission" date="2023-03" db="EMBL/GenBank/DDBJ databases">
        <title>Novosphingobium cyanobacteriorum sp. nov., isolated from a eutrophic reservoir during the Microcystis bloom period.</title>
        <authorList>
            <person name="Kang M."/>
            <person name="Le V."/>
            <person name="Ko S.-R."/>
            <person name="Lee S.-A."/>
            <person name="Ahn C.-Y."/>
        </authorList>
    </citation>
    <scope>NUCLEOTIDE SEQUENCE [LARGE SCALE GENOMIC DNA]</scope>
    <source>
        <strain evidence="3 4">HBC54</strain>
    </source>
</reference>
<proteinExistence type="predicted"/>
<dbReference type="InterPro" id="IPR036249">
    <property type="entry name" value="Thioredoxin-like_sf"/>
</dbReference>
<accession>A0ABT6CDM6</accession>
<dbReference type="SUPFAM" id="SSF47616">
    <property type="entry name" value="GST C-terminal domain-like"/>
    <property type="match status" value="1"/>
</dbReference>
<evidence type="ECO:0000313" key="3">
    <source>
        <dbReference type="EMBL" id="MDF8332039.1"/>
    </source>
</evidence>
<dbReference type="PROSITE" id="PS50404">
    <property type="entry name" value="GST_NTER"/>
    <property type="match status" value="1"/>
</dbReference>
<organism evidence="3 4">
    <name type="scientific">Novosphingobium cyanobacteriorum</name>
    <dbReference type="NCBI Taxonomy" id="3024215"/>
    <lineage>
        <taxon>Bacteria</taxon>
        <taxon>Pseudomonadati</taxon>
        <taxon>Pseudomonadota</taxon>
        <taxon>Alphaproteobacteria</taxon>
        <taxon>Sphingomonadales</taxon>
        <taxon>Sphingomonadaceae</taxon>
        <taxon>Novosphingobium</taxon>
    </lineage>
</organism>
<dbReference type="SUPFAM" id="SSF52833">
    <property type="entry name" value="Thioredoxin-like"/>
    <property type="match status" value="1"/>
</dbReference>
<dbReference type="RefSeq" id="WP_277275204.1">
    <property type="nucleotide sequence ID" value="NZ_JAROCY010000002.1"/>
</dbReference>
<comment type="caution">
    <text evidence="3">The sequence shown here is derived from an EMBL/GenBank/DDBJ whole genome shotgun (WGS) entry which is preliminary data.</text>
</comment>
<gene>
    <name evidence="3" type="ORF">POM99_02390</name>
</gene>
<evidence type="ECO:0000313" key="4">
    <source>
        <dbReference type="Proteomes" id="UP001222770"/>
    </source>
</evidence>
<dbReference type="Pfam" id="PF00043">
    <property type="entry name" value="GST_C"/>
    <property type="match status" value="1"/>
</dbReference>
<dbReference type="InterPro" id="IPR010987">
    <property type="entry name" value="Glutathione-S-Trfase_C-like"/>
</dbReference>
<feature type="domain" description="GST N-terminal" evidence="1">
    <location>
        <begin position="1"/>
        <end position="85"/>
    </location>
</feature>
<dbReference type="InterPro" id="IPR040079">
    <property type="entry name" value="Glutathione_S-Trfase"/>
</dbReference>
<evidence type="ECO:0000259" key="1">
    <source>
        <dbReference type="PROSITE" id="PS50404"/>
    </source>
</evidence>
<dbReference type="SFLD" id="SFLDG01151">
    <property type="entry name" value="Main.2:_Nu-like"/>
    <property type="match status" value="1"/>
</dbReference>
<feature type="domain" description="GST C-terminal" evidence="2">
    <location>
        <begin position="88"/>
        <end position="210"/>
    </location>
</feature>
<dbReference type="InterPro" id="IPR036282">
    <property type="entry name" value="Glutathione-S-Trfase_C_sf"/>
</dbReference>
<dbReference type="EMBL" id="JAROCY010000002">
    <property type="protein sequence ID" value="MDF8332039.1"/>
    <property type="molecule type" value="Genomic_DNA"/>
</dbReference>
<dbReference type="CDD" id="cd10291">
    <property type="entry name" value="GST_C_YfcG_like"/>
    <property type="match status" value="1"/>
</dbReference>
<dbReference type="Proteomes" id="UP001222770">
    <property type="component" value="Unassembled WGS sequence"/>
</dbReference>
<dbReference type="Gene3D" id="3.40.30.10">
    <property type="entry name" value="Glutaredoxin"/>
    <property type="match status" value="1"/>
</dbReference>
<dbReference type="InterPro" id="IPR004046">
    <property type="entry name" value="GST_C"/>
</dbReference>